<keyword evidence="3 6" id="KW-0547">Nucleotide-binding</keyword>
<name>A0A2K8PAB4_STRLA</name>
<comment type="subunit">
    <text evidence="6">Monomer.</text>
</comment>
<keyword evidence="2" id="KW-0545">Nucleotide biosynthesis</keyword>
<keyword evidence="1 5" id="KW-0808">Transferase</keyword>
<evidence type="ECO:0000256" key="4">
    <source>
        <dbReference type="ARBA" id="ARBA00022777"/>
    </source>
</evidence>
<organism evidence="7 8">
    <name type="scientific">Streptomyces lavendulae subsp. lavendulae</name>
    <dbReference type="NCBI Taxonomy" id="58340"/>
    <lineage>
        <taxon>Bacteria</taxon>
        <taxon>Bacillati</taxon>
        <taxon>Actinomycetota</taxon>
        <taxon>Actinomycetes</taxon>
        <taxon>Kitasatosporales</taxon>
        <taxon>Streptomycetaceae</taxon>
        <taxon>Streptomyces</taxon>
    </lineage>
</organism>
<accession>A0A2K8PAB4</accession>
<comment type="similarity">
    <text evidence="5">Belongs to the adenylate kinase family.</text>
</comment>
<dbReference type="SUPFAM" id="SSF52540">
    <property type="entry name" value="P-loop containing nucleoside triphosphate hydrolases"/>
    <property type="match status" value="1"/>
</dbReference>
<dbReference type="OrthoDB" id="4208938at2"/>
<sequence>MSRANVLSLVGPPGSGKSTQAARLVVALGRSRGTPVLCASVPALLRGDPALHERLTRQEAAQVAAVRRAAHESADRGALMPTELDEVLVELVARAAADGPVVLDSVPRGRQQARILLAGAVPLAELMVLHLQLPGDVLAASLERQITRAASRGEWPPTQRQLSRMAGKAGVYTDETLPGLAELARAGVDTARFDASGPADLVAEEIHAHLVHRGALPAFAASGAVIPAATTTSTPALTAALAGVDPGQPEAGPCS</sequence>
<gene>
    <name evidence="7" type="primary">adk1</name>
    <name evidence="7" type="ORF">SLAV_09040</name>
</gene>
<reference evidence="7 8" key="1">
    <citation type="submission" date="2017-11" db="EMBL/GenBank/DDBJ databases">
        <title>Complete genome sequence of Streptomyces lavendulae subsp. lavendulae CCM 3239 (formerly 'Streptomyces aureofaciens CCM 3239'), the producer of the angucycline-type antibiotic auricin.</title>
        <authorList>
            <person name="Busche T."/>
            <person name="Novakova R."/>
            <person name="Al'Dilaimi A."/>
            <person name="Homerova D."/>
            <person name="Feckova L."/>
            <person name="Rezuchova B."/>
            <person name="Mingyar E."/>
            <person name="Csolleiova D."/>
            <person name="Bekeova C."/>
            <person name="Winkler A."/>
            <person name="Sevcikova B."/>
            <person name="Kalinowski J."/>
            <person name="Kormanec J."/>
            <person name="Ruckert C."/>
        </authorList>
    </citation>
    <scope>NUCLEOTIDE SEQUENCE [LARGE SCALE GENOMIC DNA]</scope>
    <source>
        <strain evidence="7 8">CCM 3239</strain>
    </source>
</reference>
<evidence type="ECO:0000256" key="2">
    <source>
        <dbReference type="ARBA" id="ARBA00022727"/>
    </source>
</evidence>
<dbReference type="GO" id="GO:0004017">
    <property type="term" value="F:AMP kinase activity"/>
    <property type="evidence" value="ECO:0007669"/>
    <property type="project" value="UniProtKB-EC"/>
</dbReference>
<dbReference type="PRINTS" id="PR00094">
    <property type="entry name" value="ADENYLTKNASE"/>
</dbReference>
<dbReference type="InterPro" id="IPR027417">
    <property type="entry name" value="P-loop_NTPase"/>
</dbReference>
<comment type="catalytic activity">
    <reaction evidence="6">
        <text>AMP + ATP = 2 ADP</text>
        <dbReference type="Rhea" id="RHEA:12973"/>
        <dbReference type="ChEBI" id="CHEBI:30616"/>
        <dbReference type="ChEBI" id="CHEBI:456215"/>
        <dbReference type="ChEBI" id="CHEBI:456216"/>
        <dbReference type="EC" id="2.7.4.3"/>
    </reaction>
</comment>
<evidence type="ECO:0000256" key="3">
    <source>
        <dbReference type="ARBA" id="ARBA00022741"/>
    </source>
</evidence>
<dbReference type="AlphaFoldDB" id="A0A2K8PAB4"/>
<evidence type="ECO:0000256" key="5">
    <source>
        <dbReference type="RuleBase" id="RU003330"/>
    </source>
</evidence>
<dbReference type="KEGG" id="slx:SLAV_09040"/>
<dbReference type="GO" id="GO:0005737">
    <property type="term" value="C:cytoplasm"/>
    <property type="evidence" value="ECO:0007669"/>
    <property type="project" value="UniProtKB-SubCell"/>
</dbReference>
<proteinExistence type="inferred from homology"/>
<dbReference type="EMBL" id="CP024985">
    <property type="protein sequence ID" value="ATZ23677.1"/>
    <property type="molecule type" value="Genomic_DNA"/>
</dbReference>
<dbReference type="EC" id="2.7.4.3" evidence="6"/>
<dbReference type="Proteomes" id="UP000231791">
    <property type="component" value="Chromosome"/>
</dbReference>
<evidence type="ECO:0000256" key="6">
    <source>
        <dbReference type="RuleBase" id="RU003331"/>
    </source>
</evidence>
<evidence type="ECO:0000256" key="1">
    <source>
        <dbReference type="ARBA" id="ARBA00022679"/>
    </source>
</evidence>
<evidence type="ECO:0000313" key="8">
    <source>
        <dbReference type="Proteomes" id="UP000231791"/>
    </source>
</evidence>
<dbReference type="RefSeq" id="WP_030237694.1">
    <property type="nucleotide sequence ID" value="NZ_CP024985.1"/>
</dbReference>
<dbReference type="GeneID" id="49389099"/>
<keyword evidence="4 5" id="KW-0418">Kinase</keyword>
<keyword evidence="6" id="KW-0067">ATP-binding</keyword>
<dbReference type="InterPro" id="IPR000850">
    <property type="entry name" value="Adenylat/UMP-CMP_kin"/>
</dbReference>
<dbReference type="GO" id="GO:0005524">
    <property type="term" value="F:ATP binding"/>
    <property type="evidence" value="ECO:0007669"/>
    <property type="project" value="UniProtKB-KW"/>
</dbReference>
<keyword evidence="8" id="KW-1185">Reference proteome</keyword>
<evidence type="ECO:0000313" key="7">
    <source>
        <dbReference type="EMBL" id="ATZ23677.1"/>
    </source>
</evidence>
<dbReference type="Gene3D" id="3.40.50.300">
    <property type="entry name" value="P-loop containing nucleotide triphosphate hydrolases"/>
    <property type="match status" value="1"/>
</dbReference>
<protein>
    <recommendedName>
        <fullName evidence="6">Adenylate kinase</fullName>
        <ecNumber evidence="6">2.7.4.3</ecNumber>
    </recommendedName>
</protein>
<comment type="subcellular location">
    <subcellularLocation>
        <location evidence="6">Cytoplasm</location>
    </subcellularLocation>
</comment>